<accession>A0A0A9BMD9</accession>
<name>A0A0A9BMD9_ARUDO</name>
<dbReference type="EMBL" id="GBRH01233364">
    <property type="protein sequence ID" value="JAD64531.1"/>
    <property type="molecule type" value="Transcribed_RNA"/>
</dbReference>
<evidence type="ECO:0000313" key="1">
    <source>
        <dbReference type="EMBL" id="JAD64531.1"/>
    </source>
</evidence>
<protein>
    <submittedName>
        <fullName evidence="1">Uncharacterized protein</fullName>
    </submittedName>
</protein>
<reference evidence="1" key="1">
    <citation type="submission" date="2014-09" db="EMBL/GenBank/DDBJ databases">
        <authorList>
            <person name="Magalhaes I.L.F."/>
            <person name="Oliveira U."/>
            <person name="Santos F.R."/>
            <person name="Vidigal T.H.D.A."/>
            <person name="Brescovit A.D."/>
            <person name="Santos A.J."/>
        </authorList>
    </citation>
    <scope>NUCLEOTIDE SEQUENCE</scope>
    <source>
        <tissue evidence="1">Shoot tissue taken approximately 20 cm above the soil surface</tissue>
    </source>
</reference>
<dbReference type="AlphaFoldDB" id="A0A0A9BMD9"/>
<reference evidence="1" key="2">
    <citation type="journal article" date="2015" name="Data Brief">
        <title>Shoot transcriptome of the giant reed, Arundo donax.</title>
        <authorList>
            <person name="Barrero R.A."/>
            <person name="Guerrero F.D."/>
            <person name="Moolhuijzen P."/>
            <person name="Goolsby J.A."/>
            <person name="Tidwell J."/>
            <person name="Bellgard S.E."/>
            <person name="Bellgard M.I."/>
        </authorList>
    </citation>
    <scope>NUCLEOTIDE SEQUENCE</scope>
    <source>
        <tissue evidence="1">Shoot tissue taken approximately 20 cm above the soil surface</tissue>
    </source>
</reference>
<organism evidence="1">
    <name type="scientific">Arundo donax</name>
    <name type="common">Giant reed</name>
    <name type="synonym">Donax arundinaceus</name>
    <dbReference type="NCBI Taxonomy" id="35708"/>
    <lineage>
        <taxon>Eukaryota</taxon>
        <taxon>Viridiplantae</taxon>
        <taxon>Streptophyta</taxon>
        <taxon>Embryophyta</taxon>
        <taxon>Tracheophyta</taxon>
        <taxon>Spermatophyta</taxon>
        <taxon>Magnoliopsida</taxon>
        <taxon>Liliopsida</taxon>
        <taxon>Poales</taxon>
        <taxon>Poaceae</taxon>
        <taxon>PACMAD clade</taxon>
        <taxon>Arundinoideae</taxon>
        <taxon>Arundineae</taxon>
        <taxon>Arundo</taxon>
    </lineage>
</organism>
<sequence>MVPDRMETKKGVINVTDRSELLCEPKLLKGPILAKIQDFETRKLLRN</sequence>
<proteinExistence type="predicted"/>